<gene>
    <name evidence="1" type="ORF">RP75_22145</name>
</gene>
<dbReference type="EMBL" id="JWIT01000020">
    <property type="protein sequence ID" value="KJF71153.1"/>
    <property type="molecule type" value="Genomic_DNA"/>
</dbReference>
<comment type="caution">
    <text evidence="1">The sequence shown here is derived from an EMBL/GenBank/DDBJ whole genome shotgun (WGS) entry which is preliminary data.</text>
</comment>
<evidence type="ECO:0000313" key="2">
    <source>
        <dbReference type="Proteomes" id="UP000032564"/>
    </source>
</evidence>
<keyword evidence="2" id="KW-1185">Reference proteome</keyword>
<reference evidence="1 2" key="1">
    <citation type="submission" date="2014-12" db="EMBL/GenBank/DDBJ databases">
        <authorList>
            <person name="Kuzmanovic N."/>
            <person name="Pulawska J."/>
            <person name="Obradovic A."/>
        </authorList>
    </citation>
    <scope>NUCLEOTIDE SEQUENCE [LARGE SCALE GENOMIC DNA]</scope>
    <source>
        <strain evidence="1 2">KFB 330</strain>
    </source>
</reference>
<accession>A0ABR5D271</accession>
<evidence type="ECO:0008006" key="3">
    <source>
        <dbReference type="Google" id="ProtNLM"/>
    </source>
</evidence>
<proteinExistence type="predicted"/>
<dbReference type="InterPro" id="IPR021352">
    <property type="entry name" value="DUF2971"/>
</dbReference>
<protein>
    <recommendedName>
        <fullName evidence="3">DUF2971 domain-containing protein</fullName>
    </recommendedName>
</protein>
<organism evidence="1 2">
    <name type="scientific">Agrobacterium arsenijevicii</name>
    <dbReference type="NCBI Taxonomy" id="1585697"/>
    <lineage>
        <taxon>Bacteria</taxon>
        <taxon>Pseudomonadati</taxon>
        <taxon>Pseudomonadota</taxon>
        <taxon>Alphaproteobacteria</taxon>
        <taxon>Hyphomicrobiales</taxon>
        <taxon>Rhizobiaceae</taxon>
        <taxon>Rhizobium/Agrobacterium group</taxon>
        <taxon>Agrobacterium</taxon>
    </lineage>
</organism>
<dbReference type="Pfam" id="PF11185">
    <property type="entry name" value="DUF2971"/>
    <property type="match status" value="1"/>
</dbReference>
<dbReference type="RefSeq" id="WP_045022670.1">
    <property type="nucleotide sequence ID" value="NZ_CP166105.1"/>
</dbReference>
<name>A0ABR5D271_9HYPH</name>
<evidence type="ECO:0000313" key="1">
    <source>
        <dbReference type="EMBL" id="KJF71153.1"/>
    </source>
</evidence>
<dbReference type="Proteomes" id="UP000032564">
    <property type="component" value="Unassembled WGS sequence"/>
</dbReference>
<sequence>MLSSVLENISLSADDIRNYQIFYPYALDKTVKALISAHSFVHYCSSSAASSMIQHQQVWMRNVTWMNDSSEIAHGKACLAGALKSDSAAELASVLDSYFEGFTNHLLHVLNSWMPHFEQETYITCLTEQMPNEEQMGRLSMWRAYGAGANPVAFVVNSGPFLRPSDALDAYTSPVAYLSPAQFIEQYELVARNIIDNVEYLRERGRDHVLAHLFAAYRHAIICTKHPSFHEEREWRIIYQPTFQQSKRLIPDRVTIGGSPQRIYKIPMIDVPEEGFYGATLPDLFQRLLIGPSGTSSQSKREFIQLLYENGVQDAALKVEVSDVPLRV</sequence>